<comment type="caution">
    <text evidence="8">The sequence shown here is derived from an EMBL/GenBank/DDBJ whole genome shotgun (WGS) entry which is preliminary data.</text>
</comment>
<evidence type="ECO:0000256" key="1">
    <source>
        <dbReference type="ARBA" id="ARBA00004141"/>
    </source>
</evidence>
<dbReference type="OMA" id="IGWMASA"/>
<proteinExistence type="inferred from homology"/>
<evidence type="ECO:0000256" key="6">
    <source>
        <dbReference type="PIRNR" id="PIRNR017529"/>
    </source>
</evidence>
<keyword evidence="7" id="KW-0813">Transport</keyword>
<dbReference type="GO" id="GO:0005737">
    <property type="term" value="C:cytoplasm"/>
    <property type="evidence" value="ECO:0007669"/>
    <property type="project" value="TreeGrafter"/>
</dbReference>
<dbReference type="InterPro" id="IPR023271">
    <property type="entry name" value="Aquaporin-like"/>
</dbReference>
<name>A0A401PER7_SCYTO</name>
<evidence type="ECO:0000313" key="9">
    <source>
        <dbReference type="Proteomes" id="UP000288216"/>
    </source>
</evidence>
<dbReference type="GO" id="GO:0016020">
    <property type="term" value="C:membrane"/>
    <property type="evidence" value="ECO:0007669"/>
    <property type="project" value="UniProtKB-SubCell"/>
</dbReference>
<dbReference type="InterPro" id="IPR000425">
    <property type="entry name" value="MIP"/>
</dbReference>
<dbReference type="Gene3D" id="1.20.1080.10">
    <property type="entry name" value="Glycerol uptake facilitator protein"/>
    <property type="match status" value="1"/>
</dbReference>
<dbReference type="GO" id="GO:0015267">
    <property type="term" value="F:channel activity"/>
    <property type="evidence" value="ECO:0007669"/>
    <property type="project" value="InterPro"/>
</dbReference>
<dbReference type="PANTHER" id="PTHR21191">
    <property type="entry name" value="AQUAPORIN"/>
    <property type="match status" value="1"/>
</dbReference>
<evidence type="ECO:0000256" key="2">
    <source>
        <dbReference type="ARBA" id="ARBA00005900"/>
    </source>
</evidence>
<organism evidence="8 9">
    <name type="scientific">Scyliorhinus torazame</name>
    <name type="common">Cloudy catshark</name>
    <name type="synonym">Catulus torazame</name>
    <dbReference type="NCBI Taxonomy" id="75743"/>
    <lineage>
        <taxon>Eukaryota</taxon>
        <taxon>Metazoa</taxon>
        <taxon>Chordata</taxon>
        <taxon>Craniata</taxon>
        <taxon>Vertebrata</taxon>
        <taxon>Chondrichthyes</taxon>
        <taxon>Elasmobranchii</taxon>
        <taxon>Galeomorphii</taxon>
        <taxon>Galeoidea</taxon>
        <taxon>Carcharhiniformes</taxon>
        <taxon>Scyliorhinidae</taxon>
        <taxon>Scyliorhinus</taxon>
    </lineage>
</organism>
<dbReference type="Pfam" id="PF00230">
    <property type="entry name" value="MIP"/>
    <property type="match status" value="1"/>
</dbReference>
<evidence type="ECO:0000256" key="3">
    <source>
        <dbReference type="ARBA" id="ARBA00022692"/>
    </source>
</evidence>
<keyword evidence="4 6" id="KW-1133">Transmembrane helix</keyword>
<sequence length="282" mass="31000">MEDVLVSVGVMAGVVTVCQLLRWTTWELLCPRRRSGGRQSCPGPEALRLEVIGELVSTLQLCVCTHELRLLGSSGLVGWIPGLSFTYLMTVVHITTFSGASCNPMSCLEQFLCGHCSGQLAVSKLLAQFGAASVARHLSEIVWAMDLSDLHWHHRLRQYECTSLLNTTPGKGLVTEFFCAFTLRAALFKFQFLKQKHKIHAVAALITFLVFAAGDLTGAVFNPALAYSITFNCVGTTYLEYCFVYWLGPLLGVMTAVLMFGNKSVPCAHENTKIQTAKEKRA</sequence>
<comment type="caution">
    <text evidence="6">Lacks conserved residue(s) required for the propagation of feature annotation.</text>
</comment>
<dbReference type="Proteomes" id="UP000288216">
    <property type="component" value="Unassembled WGS sequence"/>
</dbReference>
<feature type="transmembrane region" description="Helical" evidence="6">
    <location>
        <begin position="199"/>
        <end position="223"/>
    </location>
</feature>
<dbReference type="PANTHER" id="PTHR21191:SF7">
    <property type="entry name" value="AQUAPORIN-11"/>
    <property type="match status" value="1"/>
</dbReference>
<reference evidence="8 9" key="1">
    <citation type="journal article" date="2018" name="Nat. Ecol. Evol.">
        <title>Shark genomes provide insights into elasmobranch evolution and the origin of vertebrates.</title>
        <authorList>
            <person name="Hara Y"/>
            <person name="Yamaguchi K"/>
            <person name="Onimaru K"/>
            <person name="Kadota M"/>
            <person name="Koyanagi M"/>
            <person name="Keeley SD"/>
            <person name="Tatsumi K"/>
            <person name="Tanaka K"/>
            <person name="Motone F"/>
            <person name="Kageyama Y"/>
            <person name="Nozu R"/>
            <person name="Adachi N"/>
            <person name="Nishimura O"/>
            <person name="Nakagawa R"/>
            <person name="Tanegashima C"/>
            <person name="Kiyatake I"/>
            <person name="Matsumoto R"/>
            <person name="Murakumo K"/>
            <person name="Nishida K"/>
            <person name="Terakita A"/>
            <person name="Kuratani S"/>
            <person name="Sato K"/>
            <person name="Hyodo S Kuraku.S."/>
        </authorList>
    </citation>
    <scope>NUCLEOTIDE SEQUENCE [LARGE SCALE GENOMIC DNA]</scope>
</reference>
<accession>A0A401PER7</accession>
<dbReference type="EMBL" id="BFAA01000379">
    <property type="protein sequence ID" value="GCB71650.1"/>
    <property type="molecule type" value="Genomic_DNA"/>
</dbReference>
<dbReference type="PIRSF" id="PIRSF017529">
    <property type="entry name" value="Aquaporin_11/12"/>
    <property type="match status" value="1"/>
</dbReference>
<evidence type="ECO:0000256" key="5">
    <source>
        <dbReference type="ARBA" id="ARBA00023136"/>
    </source>
</evidence>
<protein>
    <recommendedName>
        <fullName evidence="6">Aquaporin</fullName>
    </recommendedName>
</protein>
<comment type="similarity">
    <text evidence="2">Belongs to the MIP/aquaporin (TC 1.A.8) family. AQP11/AQP12 subfamily.</text>
</comment>
<evidence type="ECO:0000313" key="8">
    <source>
        <dbReference type="EMBL" id="GCB71650.1"/>
    </source>
</evidence>
<feature type="transmembrane region" description="Helical" evidence="6">
    <location>
        <begin position="6"/>
        <end position="24"/>
    </location>
</feature>
<keyword evidence="3 6" id="KW-0812">Transmembrane</keyword>
<dbReference type="AlphaFoldDB" id="A0A401PER7"/>
<evidence type="ECO:0000256" key="4">
    <source>
        <dbReference type="ARBA" id="ARBA00022989"/>
    </source>
</evidence>
<dbReference type="SUPFAM" id="SSF81338">
    <property type="entry name" value="Aquaporin-like"/>
    <property type="match status" value="1"/>
</dbReference>
<dbReference type="STRING" id="75743.A0A401PER7"/>
<keyword evidence="5 6" id="KW-0472">Membrane</keyword>
<dbReference type="InterPro" id="IPR051883">
    <property type="entry name" value="AQP11/12_channel"/>
</dbReference>
<gene>
    <name evidence="8" type="ORF">scyTo_0001647</name>
</gene>
<evidence type="ECO:0000256" key="7">
    <source>
        <dbReference type="RuleBase" id="RU000477"/>
    </source>
</evidence>
<keyword evidence="9" id="KW-1185">Reference proteome</keyword>
<feature type="transmembrane region" description="Helical" evidence="6">
    <location>
        <begin position="243"/>
        <end position="261"/>
    </location>
</feature>
<dbReference type="PRINTS" id="PR00783">
    <property type="entry name" value="MINTRINSICP"/>
</dbReference>
<dbReference type="OrthoDB" id="9894770at2759"/>
<dbReference type="InterPro" id="IPR016697">
    <property type="entry name" value="Aquaporin_11/12"/>
</dbReference>
<comment type="subcellular location">
    <subcellularLocation>
        <location evidence="1">Membrane</location>
        <topology evidence="1">Multi-pass membrane protein</topology>
    </subcellularLocation>
</comment>